<dbReference type="PANTHER" id="PTHR48098:SF1">
    <property type="entry name" value="DIACYLGLYCEROL ACYLTRANSFERASE_MYCOLYLTRANSFERASE AG85A"/>
    <property type="match status" value="1"/>
</dbReference>
<evidence type="ECO:0000313" key="1">
    <source>
        <dbReference type="EMBL" id="SHL82466.1"/>
    </source>
</evidence>
<dbReference type="Proteomes" id="UP000184386">
    <property type="component" value="Unassembled WGS sequence"/>
</dbReference>
<dbReference type="EMBL" id="FRAC01000063">
    <property type="protein sequence ID" value="SHL82466.1"/>
    <property type="molecule type" value="Genomic_DNA"/>
</dbReference>
<dbReference type="STRING" id="1121322.SAMN02745136_05773"/>
<dbReference type="InterPro" id="IPR000801">
    <property type="entry name" value="Esterase-like"/>
</dbReference>
<sequence length="249" mass="28698">MNYINPPSESPQNVTHKTFYSELFGHEIGYNIYLPPNYEKSSKKYPVSYYLHGWTGNESTDIWALENVYTNRQSITVFSNNSPVIENIENLPVESMIINELIPHIDGKYRTDATRENRSISGFSMGGGMAFYYAVKYLELFASVTAYAGTYHHYYHKGYRGVGESPDKAAKLYEDMMREETYLEENNILYVIRQNAEKICDGLHIKIHVGTADILFCDNEIMHLYLDSLNIPHEYAVFEGIGHEMVKIL</sequence>
<evidence type="ECO:0000313" key="2">
    <source>
        <dbReference type="Proteomes" id="UP000184386"/>
    </source>
</evidence>
<protein>
    <submittedName>
        <fullName evidence="1">Putative esterase</fullName>
    </submittedName>
</protein>
<dbReference type="Pfam" id="PF00756">
    <property type="entry name" value="Esterase"/>
    <property type="match status" value="1"/>
</dbReference>
<dbReference type="AlphaFoldDB" id="A0A1M7DSM9"/>
<dbReference type="Gene3D" id="3.40.50.1820">
    <property type="entry name" value="alpha/beta hydrolase"/>
    <property type="match status" value="1"/>
</dbReference>
<dbReference type="OrthoDB" id="9777383at2"/>
<dbReference type="PANTHER" id="PTHR48098">
    <property type="entry name" value="ENTEROCHELIN ESTERASE-RELATED"/>
    <property type="match status" value="1"/>
</dbReference>
<dbReference type="InterPro" id="IPR050583">
    <property type="entry name" value="Mycobacterial_A85_antigen"/>
</dbReference>
<organism evidence="1 2">
    <name type="scientific">Anaerocolumna jejuensis DSM 15929</name>
    <dbReference type="NCBI Taxonomy" id="1121322"/>
    <lineage>
        <taxon>Bacteria</taxon>
        <taxon>Bacillati</taxon>
        <taxon>Bacillota</taxon>
        <taxon>Clostridia</taxon>
        <taxon>Lachnospirales</taxon>
        <taxon>Lachnospiraceae</taxon>
        <taxon>Anaerocolumna</taxon>
    </lineage>
</organism>
<dbReference type="RefSeq" id="WP_073280627.1">
    <property type="nucleotide sequence ID" value="NZ_FRAC01000063.1"/>
</dbReference>
<dbReference type="SUPFAM" id="SSF53474">
    <property type="entry name" value="alpha/beta-Hydrolases"/>
    <property type="match status" value="1"/>
</dbReference>
<proteinExistence type="predicted"/>
<reference evidence="1 2" key="1">
    <citation type="submission" date="2016-11" db="EMBL/GenBank/DDBJ databases">
        <authorList>
            <person name="Jaros S."/>
            <person name="Januszkiewicz K."/>
            <person name="Wedrychowicz H."/>
        </authorList>
    </citation>
    <scope>NUCLEOTIDE SEQUENCE [LARGE SCALE GENOMIC DNA]</scope>
    <source>
        <strain evidence="1 2">DSM 15929</strain>
    </source>
</reference>
<name>A0A1M7DSM9_9FIRM</name>
<gene>
    <name evidence="1" type="ORF">SAMN02745136_05773</name>
</gene>
<accession>A0A1M7DSM9</accession>
<keyword evidence="2" id="KW-1185">Reference proteome</keyword>
<dbReference type="GO" id="GO:0016747">
    <property type="term" value="F:acyltransferase activity, transferring groups other than amino-acyl groups"/>
    <property type="evidence" value="ECO:0007669"/>
    <property type="project" value="TreeGrafter"/>
</dbReference>
<dbReference type="InterPro" id="IPR029058">
    <property type="entry name" value="AB_hydrolase_fold"/>
</dbReference>